<dbReference type="Proteomes" id="UP001165065">
    <property type="component" value="Unassembled WGS sequence"/>
</dbReference>
<sequence length="121" mass="13368">MLSLLSVSRTAGFLPTSVSRASFSRLHSTARDGLEALTVPTLRDMLRERGEKVYGHARKGWEVEDVKGVEGLEKLKTSKGVFAVTSSKGELVKMKMERPFKDLREADLEVMANEIAAKMGL</sequence>
<dbReference type="EMBL" id="BRYA01000288">
    <property type="protein sequence ID" value="GMI46228.1"/>
    <property type="molecule type" value="Genomic_DNA"/>
</dbReference>
<proteinExistence type="predicted"/>
<gene>
    <name evidence="1" type="ORF">TrCOL_g4679</name>
</gene>
<comment type="caution">
    <text evidence="1">The sequence shown here is derived from an EMBL/GenBank/DDBJ whole genome shotgun (WGS) entry which is preliminary data.</text>
</comment>
<name>A0A9W7LDQ5_9STRA</name>
<organism evidence="1 2">
    <name type="scientific">Triparma columacea</name>
    <dbReference type="NCBI Taxonomy" id="722753"/>
    <lineage>
        <taxon>Eukaryota</taxon>
        <taxon>Sar</taxon>
        <taxon>Stramenopiles</taxon>
        <taxon>Ochrophyta</taxon>
        <taxon>Bolidophyceae</taxon>
        <taxon>Parmales</taxon>
        <taxon>Triparmaceae</taxon>
        <taxon>Triparma</taxon>
    </lineage>
</organism>
<accession>A0A9W7LDQ5</accession>
<protein>
    <submittedName>
        <fullName evidence="1">Uncharacterized protein</fullName>
    </submittedName>
</protein>
<reference evidence="2" key="1">
    <citation type="journal article" date="2023" name="Commun. Biol.">
        <title>Genome analysis of Parmales, the sister group of diatoms, reveals the evolutionary specialization of diatoms from phago-mixotrophs to photoautotrophs.</title>
        <authorList>
            <person name="Ban H."/>
            <person name="Sato S."/>
            <person name="Yoshikawa S."/>
            <person name="Yamada K."/>
            <person name="Nakamura Y."/>
            <person name="Ichinomiya M."/>
            <person name="Sato N."/>
            <person name="Blanc-Mathieu R."/>
            <person name="Endo H."/>
            <person name="Kuwata A."/>
            <person name="Ogata H."/>
        </authorList>
    </citation>
    <scope>NUCLEOTIDE SEQUENCE [LARGE SCALE GENOMIC DNA]</scope>
</reference>
<keyword evidence="2" id="KW-1185">Reference proteome</keyword>
<evidence type="ECO:0000313" key="2">
    <source>
        <dbReference type="Proteomes" id="UP001165065"/>
    </source>
</evidence>
<evidence type="ECO:0000313" key="1">
    <source>
        <dbReference type="EMBL" id="GMI46228.1"/>
    </source>
</evidence>
<dbReference type="AlphaFoldDB" id="A0A9W7LDQ5"/>